<feature type="binding site" evidence="19">
    <location>
        <position position="90"/>
    </location>
    <ligand>
        <name>GTP</name>
        <dbReference type="ChEBI" id="CHEBI:37565"/>
    </ligand>
</feature>
<evidence type="ECO:0000256" key="7">
    <source>
        <dbReference type="ARBA" id="ARBA00007490"/>
    </source>
</evidence>
<keyword evidence="13 20" id="KW-0418">Kinase</keyword>
<evidence type="ECO:0000256" key="3">
    <source>
        <dbReference type="ARBA" id="ARBA00001522"/>
    </source>
</evidence>
<dbReference type="Gene3D" id="3.40.50.300">
    <property type="entry name" value="P-loop containing nucleotide triphosphate hydrolases"/>
    <property type="match status" value="1"/>
</dbReference>
<dbReference type="GO" id="GO:0009236">
    <property type="term" value="P:cobalamin biosynthetic process"/>
    <property type="evidence" value="ECO:0007669"/>
    <property type="project" value="UniProtKB-UniPathway"/>
</dbReference>
<dbReference type="GO" id="GO:0008820">
    <property type="term" value="F:cobinamide phosphate guanylyltransferase activity"/>
    <property type="evidence" value="ECO:0007669"/>
    <property type="project" value="UniProtKB-EC"/>
</dbReference>
<dbReference type="Pfam" id="PF02283">
    <property type="entry name" value="CobU"/>
    <property type="match status" value="1"/>
</dbReference>
<dbReference type="GO" id="GO:0005525">
    <property type="term" value="F:GTP binding"/>
    <property type="evidence" value="ECO:0007669"/>
    <property type="project" value="UniProtKB-KW"/>
</dbReference>
<keyword evidence="11" id="KW-0808">Transferase</keyword>
<evidence type="ECO:0000256" key="17">
    <source>
        <dbReference type="ARBA" id="ARBA00030571"/>
    </source>
</evidence>
<feature type="binding site" evidence="19">
    <location>
        <position position="66"/>
    </location>
    <ligand>
        <name>GTP</name>
        <dbReference type="ChEBI" id="CHEBI:37565"/>
    </ligand>
</feature>
<dbReference type="PIRSF" id="PIRSF006135">
    <property type="entry name" value="CobU"/>
    <property type="match status" value="1"/>
</dbReference>
<sequence>MINAMKNLTFILGGARSGKSAYAEKLASAVGNPVLYIATAEILDEEMRRRIEHHRERRPANWQTLEAPRQIASALQLRLNEAEFKVCLLDCLSVWTSNIILSLPEDCDESTAWAAVQAEIDALLDVVQNHANLSWIFVSNETGMGVVPAYPLGRLYRDVLGRANQYMAAYAGSVYWMAAGIPVKIK</sequence>
<dbReference type="PANTHER" id="PTHR34848:SF1">
    <property type="entry name" value="BIFUNCTIONAL ADENOSYLCOBALAMIN BIOSYNTHESIS PROTEIN COBU"/>
    <property type="match status" value="1"/>
</dbReference>
<feature type="binding site" evidence="19">
    <location>
        <begin position="55"/>
        <end position="58"/>
    </location>
    <ligand>
        <name>GTP</name>
        <dbReference type="ChEBI" id="CHEBI:37565"/>
    </ligand>
</feature>
<name>A0A0K8P9R5_9CHLR</name>
<evidence type="ECO:0000256" key="18">
    <source>
        <dbReference type="PIRSR" id="PIRSR006135-1"/>
    </source>
</evidence>
<evidence type="ECO:0000313" key="20">
    <source>
        <dbReference type="EMBL" id="GAP39403.1"/>
    </source>
</evidence>
<evidence type="ECO:0000256" key="4">
    <source>
        <dbReference type="ARBA" id="ARBA00003889"/>
    </source>
</evidence>
<evidence type="ECO:0000256" key="12">
    <source>
        <dbReference type="ARBA" id="ARBA00022741"/>
    </source>
</evidence>
<keyword evidence="10" id="KW-0169">Cobalamin biosynthesis</keyword>
<evidence type="ECO:0000256" key="1">
    <source>
        <dbReference type="ARBA" id="ARBA00000312"/>
    </source>
</evidence>
<evidence type="ECO:0000256" key="14">
    <source>
        <dbReference type="ARBA" id="ARBA00022840"/>
    </source>
</evidence>
<feature type="binding site" evidence="19">
    <location>
        <begin position="13"/>
        <end position="20"/>
    </location>
    <ligand>
        <name>GTP</name>
        <dbReference type="ChEBI" id="CHEBI:37565"/>
    </ligand>
</feature>
<keyword evidence="15 19" id="KW-0342">GTP-binding</keyword>
<evidence type="ECO:0000256" key="9">
    <source>
        <dbReference type="ARBA" id="ARBA00012523"/>
    </source>
</evidence>
<evidence type="ECO:0000256" key="13">
    <source>
        <dbReference type="ARBA" id="ARBA00022777"/>
    </source>
</evidence>
<gene>
    <name evidence="20" type="ORF">ATC1_11335</name>
</gene>
<comment type="catalytic activity">
    <reaction evidence="2">
        <text>adenosylcob(III)inamide phosphate + GTP + H(+) = adenosylcob(III)inamide-GDP + diphosphate</text>
        <dbReference type="Rhea" id="RHEA:22712"/>
        <dbReference type="ChEBI" id="CHEBI:15378"/>
        <dbReference type="ChEBI" id="CHEBI:33019"/>
        <dbReference type="ChEBI" id="CHEBI:37565"/>
        <dbReference type="ChEBI" id="CHEBI:58502"/>
        <dbReference type="ChEBI" id="CHEBI:60487"/>
        <dbReference type="EC" id="2.7.7.62"/>
    </reaction>
</comment>
<evidence type="ECO:0000256" key="10">
    <source>
        <dbReference type="ARBA" id="ARBA00022573"/>
    </source>
</evidence>
<comment type="catalytic activity">
    <reaction evidence="3">
        <text>adenosylcob(III)inamide + GTP = adenosylcob(III)inamide phosphate + GDP + H(+)</text>
        <dbReference type="Rhea" id="RHEA:15765"/>
        <dbReference type="ChEBI" id="CHEBI:2480"/>
        <dbReference type="ChEBI" id="CHEBI:15378"/>
        <dbReference type="ChEBI" id="CHEBI:37565"/>
        <dbReference type="ChEBI" id="CHEBI:58189"/>
        <dbReference type="ChEBI" id="CHEBI:58502"/>
        <dbReference type="EC" id="2.7.1.156"/>
    </reaction>
</comment>
<dbReference type="AlphaFoldDB" id="A0A0K8P9R5"/>
<comment type="pathway">
    <text evidence="6">Cofactor biosynthesis; adenosylcobalamin biosynthesis; adenosylcobalamin from cob(II)yrinate a,c-diamide: step 5/7.</text>
</comment>
<dbReference type="GO" id="GO:0005524">
    <property type="term" value="F:ATP binding"/>
    <property type="evidence" value="ECO:0007669"/>
    <property type="project" value="UniProtKB-KW"/>
</dbReference>
<accession>A0A0K8P9R5</accession>
<dbReference type="Proteomes" id="UP000053370">
    <property type="component" value="Unassembled WGS sequence"/>
</dbReference>
<organism evidence="20">
    <name type="scientific">Flexilinea flocculi</name>
    <dbReference type="NCBI Taxonomy" id="1678840"/>
    <lineage>
        <taxon>Bacteria</taxon>
        <taxon>Bacillati</taxon>
        <taxon>Chloroflexota</taxon>
        <taxon>Anaerolineae</taxon>
        <taxon>Anaerolineales</taxon>
        <taxon>Anaerolineaceae</taxon>
        <taxon>Flexilinea</taxon>
    </lineage>
</organism>
<evidence type="ECO:0000256" key="2">
    <source>
        <dbReference type="ARBA" id="ARBA00000711"/>
    </source>
</evidence>
<dbReference type="InterPro" id="IPR003203">
    <property type="entry name" value="CobU/CobP"/>
</dbReference>
<reference evidence="20" key="1">
    <citation type="journal article" date="2015" name="Genome Announc.">
        <title>Draft Genome Sequence of Anaerolineae Strain TC1, a Novel Isolate from a Methanogenic Wastewater Treatment System.</title>
        <authorList>
            <person name="Matsuura N."/>
            <person name="Tourlousse D.M."/>
            <person name="Sun L."/>
            <person name="Toyonaga M."/>
            <person name="Kuroda K."/>
            <person name="Ohashi A."/>
            <person name="Cruz R."/>
            <person name="Yamaguchi T."/>
            <person name="Sekiguchi Y."/>
        </authorList>
    </citation>
    <scope>NUCLEOTIDE SEQUENCE [LARGE SCALE GENOMIC DNA]</scope>
    <source>
        <strain evidence="20">TC1</strain>
    </source>
</reference>
<dbReference type="UniPathway" id="UPA00148">
    <property type="reaction ID" value="UER00236"/>
</dbReference>
<evidence type="ECO:0000256" key="6">
    <source>
        <dbReference type="ARBA" id="ARBA00005159"/>
    </source>
</evidence>
<comment type="pathway">
    <text evidence="5">Cofactor biosynthesis; adenosylcobalamin biosynthesis; adenosylcobalamin from cob(II)yrinate a,c-diamide: step 6/7.</text>
</comment>
<dbReference type="RefSeq" id="WP_201777222.1">
    <property type="nucleotide sequence ID" value="NZ_DF968179.1"/>
</dbReference>
<comment type="function">
    <text evidence="4">Catalyzes ATP-dependent phosphorylation of adenosylcobinamide and addition of GMP to adenosylcobinamide phosphate.</text>
</comment>
<dbReference type="CDD" id="cd00544">
    <property type="entry name" value="CobU"/>
    <property type="match status" value="1"/>
</dbReference>
<dbReference type="InterPro" id="IPR027417">
    <property type="entry name" value="P-loop_NTPase"/>
</dbReference>
<evidence type="ECO:0000256" key="19">
    <source>
        <dbReference type="PIRSR" id="PIRSR006135-2"/>
    </source>
</evidence>
<dbReference type="EC" id="2.7.1.156" evidence="8"/>
<dbReference type="STRING" id="1678840.ATC1_11335"/>
<keyword evidence="21" id="KW-1185">Reference proteome</keyword>
<keyword evidence="14" id="KW-0067">ATP-binding</keyword>
<dbReference type="EC" id="2.7.7.62" evidence="9"/>
<feature type="active site" description="GMP-histidine intermediate" evidence="18">
    <location>
        <position position="54"/>
    </location>
</feature>
<keyword evidence="12 19" id="KW-0547">Nucleotide-binding</keyword>
<feature type="binding site" evidence="19">
    <location>
        <begin position="38"/>
        <end position="40"/>
    </location>
    <ligand>
        <name>GTP</name>
        <dbReference type="ChEBI" id="CHEBI:37565"/>
    </ligand>
</feature>
<evidence type="ECO:0000313" key="21">
    <source>
        <dbReference type="Proteomes" id="UP000053370"/>
    </source>
</evidence>
<evidence type="ECO:0000256" key="16">
    <source>
        <dbReference type="ARBA" id="ARBA00029570"/>
    </source>
</evidence>
<dbReference type="PATRIC" id="fig|1678840.3.peg.402"/>
<evidence type="ECO:0000256" key="15">
    <source>
        <dbReference type="ARBA" id="ARBA00023134"/>
    </source>
</evidence>
<dbReference type="EMBL" id="DF968179">
    <property type="protein sequence ID" value="GAP39403.1"/>
    <property type="molecule type" value="Genomic_DNA"/>
</dbReference>
<evidence type="ECO:0000256" key="5">
    <source>
        <dbReference type="ARBA" id="ARBA00004692"/>
    </source>
</evidence>
<dbReference type="PANTHER" id="PTHR34848">
    <property type="match status" value="1"/>
</dbReference>
<comment type="similarity">
    <text evidence="7">Belongs to the CobU/CobP family.</text>
</comment>
<dbReference type="SUPFAM" id="SSF52540">
    <property type="entry name" value="P-loop containing nucleoside triphosphate hydrolases"/>
    <property type="match status" value="1"/>
</dbReference>
<evidence type="ECO:0000256" key="11">
    <source>
        <dbReference type="ARBA" id="ARBA00022679"/>
    </source>
</evidence>
<dbReference type="NCBIfam" id="NF004469">
    <property type="entry name" value="PRK05800.1"/>
    <property type="match status" value="1"/>
</dbReference>
<evidence type="ECO:0000256" key="8">
    <source>
        <dbReference type="ARBA" id="ARBA00012016"/>
    </source>
</evidence>
<comment type="catalytic activity">
    <reaction evidence="1">
        <text>adenosylcob(III)inamide + ATP = adenosylcob(III)inamide phosphate + ADP + H(+)</text>
        <dbReference type="Rhea" id="RHEA:15769"/>
        <dbReference type="ChEBI" id="CHEBI:2480"/>
        <dbReference type="ChEBI" id="CHEBI:15378"/>
        <dbReference type="ChEBI" id="CHEBI:30616"/>
        <dbReference type="ChEBI" id="CHEBI:58502"/>
        <dbReference type="ChEBI" id="CHEBI:456216"/>
        <dbReference type="EC" id="2.7.1.156"/>
    </reaction>
</comment>
<dbReference type="GO" id="GO:0043752">
    <property type="term" value="F:adenosylcobinamide kinase activity"/>
    <property type="evidence" value="ECO:0007669"/>
    <property type="project" value="UniProtKB-EC"/>
</dbReference>
<proteinExistence type="inferred from homology"/>
<protein>
    <recommendedName>
        <fullName evidence="16">Adenosylcobinamide kinase</fullName>
        <ecNumber evidence="8">2.7.1.156</ecNumber>
        <ecNumber evidence="9">2.7.7.62</ecNumber>
    </recommendedName>
    <alternativeName>
        <fullName evidence="17">Adenosylcobinamide-phosphate guanylyltransferase</fullName>
    </alternativeName>
</protein>